<dbReference type="PANTHER" id="PTHR43072:SF23">
    <property type="entry name" value="UPF0039 PROTEIN C11D3.02C"/>
    <property type="match status" value="1"/>
</dbReference>
<sequence>MISIERDCYGYVKYRVRTILGMATIRMAQDSDIQAITDIYNQAVSAGGSTADLQPRTIEQRLEWVHSHTPREQYPVMVMEENHQVVAFGSLSRFHPRSGYDGVVELSYYVDESARGHGIATEMVQWLLDEAKHRGHRMATALIFADNAGSIALMEHYGFSRFGLLPRACYDGSRFLDMSYWCKEL</sequence>
<feature type="domain" description="N-acetyltransferase" evidence="3">
    <location>
        <begin position="23"/>
        <end position="183"/>
    </location>
</feature>
<organism evidence="4 5">
    <name type="scientific">Bifidobacterium tsurumiense</name>
    <dbReference type="NCBI Taxonomy" id="356829"/>
    <lineage>
        <taxon>Bacteria</taxon>
        <taxon>Bacillati</taxon>
        <taxon>Actinomycetota</taxon>
        <taxon>Actinomycetes</taxon>
        <taxon>Bifidobacteriales</taxon>
        <taxon>Bifidobacteriaceae</taxon>
        <taxon>Bifidobacterium</taxon>
    </lineage>
</organism>
<gene>
    <name evidence="4" type="ORF">BITS_1206</name>
</gene>
<dbReference type="AlphaFoldDB" id="A0A087EFH0"/>
<dbReference type="CDD" id="cd04301">
    <property type="entry name" value="NAT_SF"/>
    <property type="match status" value="1"/>
</dbReference>
<dbReference type="Pfam" id="PF00583">
    <property type="entry name" value="Acetyltransf_1"/>
    <property type="match status" value="1"/>
</dbReference>
<keyword evidence="2 4" id="KW-0012">Acyltransferase</keyword>
<evidence type="ECO:0000256" key="1">
    <source>
        <dbReference type="ARBA" id="ARBA00022679"/>
    </source>
</evidence>
<dbReference type="eggNOG" id="COG1247">
    <property type="taxonomic scope" value="Bacteria"/>
</dbReference>
<protein>
    <submittedName>
        <fullName evidence="4">Phosphinothricin N-acetyltransferase</fullName>
        <ecNumber evidence="4">2.3.1.183</ecNumber>
    </submittedName>
</protein>
<evidence type="ECO:0000313" key="5">
    <source>
        <dbReference type="Proteomes" id="UP000029080"/>
    </source>
</evidence>
<dbReference type="EC" id="2.3.1.183" evidence="4"/>
<keyword evidence="1 4" id="KW-0808">Transferase</keyword>
<name>A0A087EFH0_9BIFI</name>
<accession>A0A087EFH0</accession>
<dbReference type="STRING" id="356829.BITS_1206"/>
<dbReference type="Proteomes" id="UP000029080">
    <property type="component" value="Unassembled WGS sequence"/>
</dbReference>
<dbReference type="InterPro" id="IPR000182">
    <property type="entry name" value="GNAT_dom"/>
</dbReference>
<keyword evidence="5" id="KW-1185">Reference proteome</keyword>
<reference evidence="4 5" key="1">
    <citation type="submission" date="2014-03" db="EMBL/GenBank/DDBJ databases">
        <title>Genomics of Bifidobacteria.</title>
        <authorList>
            <person name="Ventura M."/>
            <person name="Milani C."/>
            <person name="Lugli G.A."/>
        </authorList>
    </citation>
    <scope>NUCLEOTIDE SEQUENCE [LARGE SCALE GENOMIC DNA]</scope>
    <source>
        <strain evidence="4 5">JCM 13495</strain>
    </source>
</reference>
<dbReference type="SUPFAM" id="SSF55729">
    <property type="entry name" value="Acyl-CoA N-acyltransferases (Nat)"/>
    <property type="match status" value="1"/>
</dbReference>
<dbReference type="PANTHER" id="PTHR43072">
    <property type="entry name" value="N-ACETYLTRANSFERASE"/>
    <property type="match status" value="1"/>
</dbReference>
<dbReference type="EMBL" id="JGZU01000007">
    <property type="protein sequence ID" value="KFJ06521.1"/>
    <property type="molecule type" value="Genomic_DNA"/>
</dbReference>
<dbReference type="GO" id="GO:0102971">
    <property type="term" value="F:phosphinothricin N-acetyltransferase activity"/>
    <property type="evidence" value="ECO:0007669"/>
    <property type="project" value="UniProtKB-EC"/>
</dbReference>
<evidence type="ECO:0000313" key="4">
    <source>
        <dbReference type="EMBL" id="KFJ06521.1"/>
    </source>
</evidence>
<dbReference type="PROSITE" id="PS51186">
    <property type="entry name" value="GNAT"/>
    <property type="match status" value="1"/>
</dbReference>
<dbReference type="InterPro" id="IPR016181">
    <property type="entry name" value="Acyl_CoA_acyltransferase"/>
</dbReference>
<evidence type="ECO:0000256" key="2">
    <source>
        <dbReference type="ARBA" id="ARBA00023315"/>
    </source>
</evidence>
<evidence type="ECO:0000259" key="3">
    <source>
        <dbReference type="PROSITE" id="PS51186"/>
    </source>
</evidence>
<proteinExistence type="predicted"/>
<dbReference type="Gene3D" id="3.40.630.30">
    <property type="match status" value="1"/>
</dbReference>
<comment type="caution">
    <text evidence="4">The sequence shown here is derived from an EMBL/GenBank/DDBJ whole genome shotgun (WGS) entry which is preliminary data.</text>
</comment>